<protein>
    <submittedName>
        <fullName evidence="8">Cora-like Mg2+ transporter protein-domain-containing protein</fullName>
    </submittedName>
</protein>
<dbReference type="GO" id="GO:0015087">
    <property type="term" value="F:cobalt ion transmembrane transporter activity"/>
    <property type="evidence" value="ECO:0007669"/>
    <property type="project" value="TreeGrafter"/>
</dbReference>
<dbReference type="PANTHER" id="PTHR46494">
    <property type="entry name" value="CORA FAMILY METAL ION TRANSPORTER (EUROFUNG)"/>
    <property type="match status" value="1"/>
</dbReference>
<reference evidence="8" key="1">
    <citation type="submission" date="2020-11" db="EMBL/GenBank/DDBJ databases">
        <authorList>
            <consortium name="DOE Joint Genome Institute"/>
            <person name="Ahrendt S."/>
            <person name="Riley R."/>
            <person name="Andreopoulos W."/>
            <person name="Labutti K."/>
            <person name="Pangilinan J."/>
            <person name="Ruiz-Duenas F.J."/>
            <person name="Barrasa J.M."/>
            <person name="Sanchez-Garcia M."/>
            <person name="Camarero S."/>
            <person name="Miyauchi S."/>
            <person name="Serrano A."/>
            <person name="Linde D."/>
            <person name="Babiker R."/>
            <person name="Drula E."/>
            <person name="Ayuso-Fernandez I."/>
            <person name="Pacheco R."/>
            <person name="Padilla G."/>
            <person name="Ferreira P."/>
            <person name="Barriuso J."/>
            <person name="Kellner H."/>
            <person name="Castanera R."/>
            <person name="Alfaro M."/>
            <person name="Ramirez L."/>
            <person name="Pisabarro A.G."/>
            <person name="Kuo A."/>
            <person name="Tritt A."/>
            <person name="Lipzen A."/>
            <person name="He G."/>
            <person name="Yan M."/>
            <person name="Ng V."/>
            <person name="Cullen D."/>
            <person name="Martin F."/>
            <person name="Rosso M.-N."/>
            <person name="Henrissat B."/>
            <person name="Hibbett D."/>
            <person name="Martinez A.T."/>
            <person name="Grigoriev I.V."/>
        </authorList>
    </citation>
    <scope>NUCLEOTIDE SEQUENCE</scope>
    <source>
        <strain evidence="8">AH 40177</strain>
    </source>
</reference>
<feature type="transmembrane region" description="Helical" evidence="7">
    <location>
        <begin position="442"/>
        <end position="461"/>
    </location>
</feature>
<evidence type="ECO:0000256" key="3">
    <source>
        <dbReference type="ARBA" id="ARBA00022989"/>
    </source>
</evidence>
<dbReference type="AlphaFoldDB" id="A0A9P5UG07"/>
<dbReference type="GO" id="GO:0005886">
    <property type="term" value="C:plasma membrane"/>
    <property type="evidence" value="ECO:0007669"/>
    <property type="project" value="UniProtKB-SubCell"/>
</dbReference>
<dbReference type="EMBL" id="JADNRY010000005">
    <property type="protein sequence ID" value="KAF9076893.1"/>
    <property type="molecule type" value="Genomic_DNA"/>
</dbReference>
<keyword evidence="9" id="KW-1185">Reference proteome</keyword>
<accession>A0A9P5UG07</accession>
<dbReference type="Proteomes" id="UP000772434">
    <property type="component" value="Unassembled WGS sequence"/>
</dbReference>
<dbReference type="InterPro" id="IPR002523">
    <property type="entry name" value="MgTranspt_CorA/ZnTranspt_ZntB"/>
</dbReference>
<feature type="region of interest" description="Disordered" evidence="6">
    <location>
        <begin position="1"/>
        <end position="21"/>
    </location>
</feature>
<comment type="caution">
    <text evidence="8">The sequence shown here is derived from an EMBL/GenBank/DDBJ whole genome shotgun (WGS) entry which is preliminary data.</text>
</comment>
<evidence type="ECO:0000313" key="8">
    <source>
        <dbReference type="EMBL" id="KAF9076893.1"/>
    </source>
</evidence>
<keyword evidence="4 7" id="KW-0472">Membrane</keyword>
<dbReference type="PANTHER" id="PTHR46494:SF1">
    <property type="entry name" value="CORA FAMILY METAL ION TRANSPORTER (EUROFUNG)"/>
    <property type="match status" value="1"/>
</dbReference>
<dbReference type="GO" id="GO:0000287">
    <property type="term" value="F:magnesium ion binding"/>
    <property type="evidence" value="ECO:0007669"/>
    <property type="project" value="TreeGrafter"/>
</dbReference>
<dbReference type="SUPFAM" id="SSF144083">
    <property type="entry name" value="Magnesium transport protein CorA, transmembrane region"/>
    <property type="match status" value="1"/>
</dbReference>
<evidence type="ECO:0000313" key="9">
    <source>
        <dbReference type="Proteomes" id="UP000772434"/>
    </source>
</evidence>
<feature type="coiled-coil region" evidence="5">
    <location>
        <begin position="350"/>
        <end position="384"/>
    </location>
</feature>
<evidence type="ECO:0000256" key="4">
    <source>
        <dbReference type="ARBA" id="ARBA00023136"/>
    </source>
</evidence>
<dbReference type="OrthoDB" id="3231000at2759"/>
<evidence type="ECO:0000256" key="2">
    <source>
        <dbReference type="ARBA" id="ARBA00022692"/>
    </source>
</evidence>
<dbReference type="InterPro" id="IPR045863">
    <property type="entry name" value="CorA_TM1_TM2"/>
</dbReference>
<comment type="subcellular location">
    <subcellularLocation>
        <location evidence="1">Cell membrane</location>
        <topology evidence="1">Multi-pass membrane protein</topology>
    </subcellularLocation>
</comment>
<evidence type="ECO:0000256" key="6">
    <source>
        <dbReference type="SAM" id="MobiDB-lite"/>
    </source>
</evidence>
<evidence type="ECO:0000256" key="1">
    <source>
        <dbReference type="ARBA" id="ARBA00004651"/>
    </source>
</evidence>
<keyword evidence="5" id="KW-0175">Coiled coil</keyword>
<organism evidence="8 9">
    <name type="scientific">Rhodocollybia butyracea</name>
    <dbReference type="NCBI Taxonomy" id="206335"/>
    <lineage>
        <taxon>Eukaryota</taxon>
        <taxon>Fungi</taxon>
        <taxon>Dikarya</taxon>
        <taxon>Basidiomycota</taxon>
        <taxon>Agaricomycotina</taxon>
        <taxon>Agaricomycetes</taxon>
        <taxon>Agaricomycetidae</taxon>
        <taxon>Agaricales</taxon>
        <taxon>Marasmiineae</taxon>
        <taxon>Omphalotaceae</taxon>
        <taxon>Rhodocollybia</taxon>
    </lineage>
</organism>
<dbReference type="Pfam" id="PF01544">
    <property type="entry name" value="CorA"/>
    <property type="match status" value="1"/>
</dbReference>
<dbReference type="GO" id="GO:0050897">
    <property type="term" value="F:cobalt ion binding"/>
    <property type="evidence" value="ECO:0007669"/>
    <property type="project" value="TreeGrafter"/>
</dbReference>
<evidence type="ECO:0000256" key="5">
    <source>
        <dbReference type="SAM" id="Coils"/>
    </source>
</evidence>
<gene>
    <name evidence="8" type="ORF">BDP27DRAFT_1389168</name>
</gene>
<keyword evidence="3 7" id="KW-1133">Transmembrane helix</keyword>
<sequence>MGYEPPKTVAPPPHRHAAPSAPWPWMDIHDAVDLKQLESPSLPIPVKCLHHNCNRCYTGYPQSRFPNWTPAQVKRSGINTAIHDYDKNRACTIHYVNVDTHGLFTDAEKRNIGDRDEEQLQFWGDIAHETRPDTLRVRALFVENMTGPVLQMIGTKYNIEPFFFSSSLSSIPSRFQEEVRSRKGDHITITLSFLRAVRLNTYVSSSASMTTEFEESDEQSHSLNTQVPLRIRIGPEKQEYKLVLDLLSVHLIRSNDGVYWQSIFQKSPDPTFVLLVFIWHAMYAWDEALEKLYSYICLMESQIMRSSEMTLTRDLHTIQAHQLHYSSLLEDFRKSVEFILNTPNPAMDARKLLEKECLNLLIEVERLEKSREMQERRLKNVMNLVFSTVNITDSKRMQDLTQAAMKQIAYLSMVFLPASFVAGVFGMNVQELSTQTNGTLETYFAAAFPLTAVTIWIVIAFQSRHLKLFKDRGGKLAVNEHDG</sequence>
<dbReference type="Gene3D" id="1.20.58.340">
    <property type="entry name" value="Magnesium transport protein CorA, transmembrane region"/>
    <property type="match status" value="1"/>
</dbReference>
<dbReference type="GO" id="GO:0015095">
    <property type="term" value="F:magnesium ion transmembrane transporter activity"/>
    <property type="evidence" value="ECO:0007669"/>
    <property type="project" value="TreeGrafter"/>
</dbReference>
<feature type="transmembrane region" description="Helical" evidence="7">
    <location>
        <begin position="408"/>
        <end position="430"/>
    </location>
</feature>
<proteinExistence type="predicted"/>
<name>A0A9P5UG07_9AGAR</name>
<keyword evidence="2 7" id="KW-0812">Transmembrane</keyword>
<evidence type="ECO:0000256" key="7">
    <source>
        <dbReference type="SAM" id="Phobius"/>
    </source>
</evidence>